<evidence type="ECO:0000313" key="5">
    <source>
        <dbReference type="EMBL" id="KAK2858276.1"/>
    </source>
</evidence>
<protein>
    <recommendedName>
        <fullName evidence="4">Helicase C-terminal domain-containing protein</fullName>
    </recommendedName>
</protein>
<gene>
    <name evidence="5" type="ORF">Q7C36_006195</name>
</gene>
<organism evidence="5 6">
    <name type="scientific">Tachysurus vachellii</name>
    <name type="common">Darkbarbel catfish</name>
    <name type="synonym">Pelteobagrus vachellii</name>
    <dbReference type="NCBI Taxonomy" id="175792"/>
    <lineage>
        <taxon>Eukaryota</taxon>
        <taxon>Metazoa</taxon>
        <taxon>Chordata</taxon>
        <taxon>Craniata</taxon>
        <taxon>Vertebrata</taxon>
        <taxon>Euteleostomi</taxon>
        <taxon>Actinopterygii</taxon>
        <taxon>Neopterygii</taxon>
        <taxon>Teleostei</taxon>
        <taxon>Ostariophysi</taxon>
        <taxon>Siluriformes</taxon>
        <taxon>Bagridae</taxon>
        <taxon>Tachysurus</taxon>
    </lineage>
</organism>
<dbReference type="Pfam" id="PF00271">
    <property type="entry name" value="Helicase_C"/>
    <property type="match status" value="1"/>
</dbReference>
<keyword evidence="6" id="KW-1185">Reference proteome</keyword>
<sequence>MLDILQDYLTYSGYTYERLDGSARAEERSLAIKNFRKENTFIFLVSTRDGEVGLNLVEADTEIFYNSDFNKQNDLQAESRAQRIGQTSHSVYKQQGHETQASFNSIQGTIFSEAEELHRVLQPFLLCRFKDEVEKDLPKKLEVVVYHRMSSLQKKYYKAIRNKDRYPWLVSHSGAPTPKACRHHTCACFDPGPGGLAYHFYVEDGAPYQVRCFTCKQLGLEVNISSYRWMHHELAREPQRTWMAYPPLAPRDDWISLQEDSCPLSLLLTHTDIMLE</sequence>
<dbReference type="Pfam" id="PF00176">
    <property type="entry name" value="SNF2-rel_dom"/>
    <property type="match status" value="1"/>
</dbReference>
<feature type="domain" description="Helicase C-terminal" evidence="4">
    <location>
        <begin position="1"/>
        <end position="125"/>
    </location>
</feature>
<evidence type="ECO:0000313" key="6">
    <source>
        <dbReference type="Proteomes" id="UP001187315"/>
    </source>
</evidence>
<dbReference type="InterPro" id="IPR001650">
    <property type="entry name" value="Helicase_C-like"/>
</dbReference>
<evidence type="ECO:0000259" key="4">
    <source>
        <dbReference type="PROSITE" id="PS51194"/>
    </source>
</evidence>
<comment type="caution">
    <text evidence="5">The sequence shown here is derived from an EMBL/GenBank/DDBJ whole genome shotgun (WGS) entry which is preliminary data.</text>
</comment>
<accession>A0AA88NGC3</accession>
<dbReference type="InterPro" id="IPR049730">
    <property type="entry name" value="SNF2/RAD54-like_C"/>
</dbReference>
<evidence type="ECO:0000256" key="1">
    <source>
        <dbReference type="ARBA" id="ARBA00022741"/>
    </source>
</evidence>
<dbReference type="GO" id="GO:0005524">
    <property type="term" value="F:ATP binding"/>
    <property type="evidence" value="ECO:0007669"/>
    <property type="project" value="UniProtKB-KW"/>
</dbReference>
<dbReference type="Gene3D" id="3.40.50.10810">
    <property type="entry name" value="Tandem AAA-ATPase domain"/>
    <property type="match status" value="1"/>
</dbReference>
<dbReference type="SUPFAM" id="SSF52540">
    <property type="entry name" value="P-loop containing nucleoside triphosphate hydrolases"/>
    <property type="match status" value="1"/>
</dbReference>
<dbReference type="GO" id="GO:0006281">
    <property type="term" value="P:DNA repair"/>
    <property type="evidence" value="ECO:0007669"/>
    <property type="project" value="InterPro"/>
</dbReference>
<dbReference type="InterPro" id="IPR031053">
    <property type="entry name" value="ALC1"/>
</dbReference>
<dbReference type="SMART" id="SM00490">
    <property type="entry name" value="HELICc"/>
    <property type="match status" value="1"/>
</dbReference>
<dbReference type="InterPro" id="IPR000330">
    <property type="entry name" value="SNF2_N"/>
</dbReference>
<dbReference type="CDD" id="cd18793">
    <property type="entry name" value="SF2_C_SNF"/>
    <property type="match status" value="1"/>
</dbReference>
<dbReference type="PROSITE" id="PS51194">
    <property type="entry name" value="HELICASE_CTER"/>
    <property type="match status" value="1"/>
</dbReference>
<dbReference type="GO" id="GO:0006338">
    <property type="term" value="P:chromatin remodeling"/>
    <property type="evidence" value="ECO:0007669"/>
    <property type="project" value="InterPro"/>
</dbReference>
<dbReference type="GO" id="GO:0016787">
    <property type="term" value="F:hydrolase activity"/>
    <property type="evidence" value="ECO:0007669"/>
    <property type="project" value="UniProtKB-KW"/>
</dbReference>
<dbReference type="Proteomes" id="UP001187315">
    <property type="component" value="Unassembled WGS sequence"/>
</dbReference>
<keyword evidence="3" id="KW-0067">ATP-binding</keyword>
<dbReference type="InterPro" id="IPR038718">
    <property type="entry name" value="SNF2-like_sf"/>
</dbReference>
<dbReference type="EMBL" id="JAVHJS010000005">
    <property type="protein sequence ID" value="KAK2858276.1"/>
    <property type="molecule type" value="Genomic_DNA"/>
</dbReference>
<dbReference type="AlphaFoldDB" id="A0AA88NGC3"/>
<keyword evidence="2" id="KW-0378">Hydrolase</keyword>
<dbReference type="PANTHER" id="PTHR47157:SF1">
    <property type="entry name" value="CHROMODOMAIN-HELICASE-DNA-BINDING PROTEIN 1-LIKE"/>
    <property type="match status" value="1"/>
</dbReference>
<name>A0AA88NGC3_TACVA</name>
<dbReference type="PANTHER" id="PTHR47157">
    <property type="entry name" value="CHROMODOMAIN-HELICASE-DNA-BINDING PROTEIN 1-LIKE"/>
    <property type="match status" value="1"/>
</dbReference>
<dbReference type="Gene3D" id="3.40.50.300">
    <property type="entry name" value="P-loop containing nucleotide triphosphate hydrolases"/>
    <property type="match status" value="2"/>
</dbReference>
<keyword evidence="1" id="KW-0547">Nucleotide-binding</keyword>
<dbReference type="GO" id="GO:0003678">
    <property type="term" value="F:DNA helicase activity"/>
    <property type="evidence" value="ECO:0007669"/>
    <property type="project" value="InterPro"/>
</dbReference>
<evidence type="ECO:0000256" key="2">
    <source>
        <dbReference type="ARBA" id="ARBA00022801"/>
    </source>
</evidence>
<reference evidence="5" key="1">
    <citation type="submission" date="2023-08" db="EMBL/GenBank/DDBJ databases">
        <title>Pelteobagrus vachellii genome.</title>
        <authorList>
            <person name="Liu H."/>
        </authorList>
    </citation>
    <scope>NUCLEOTIDE SEQUENCE</scope>
    <source>
        <strain evidence="5">PRFRI_2022a</strain>
        <tissue evidence="5">Muscle</tissue>
    </source>
</reference>
<dbReference type="InterPro" id="IPR027417">
    <property type="entry name" value="P-loop_NTPase"/>
</dbReference>
<evidence type="ECO:0000256" key="3">
    <source>
        <dbReference type="ARBA" id="ARBA00022840"/>
    </source>
</evidence>
<proteinExistence type="predicted"/>